<protein>
    <submittedName>
        <fullName evidence="1">Uncharacterized protein</fullName>
    </submittedName>
</protein>
<dbReference type="AlphaFoldDB" id="A0A841FQC3"/>
<evidence type="ECO:0000313" key="2">
    <source>
        <dbReference type="Proteomes" id="UP000548476"/>
    </source>
</evidence>
<comment type="caution">
    <text evidence="1">The sequence shown here is derived from an EMBL/GenBank/DDBJ whole genome shotgun (WGS) entry which is preliminary data.</text>
</comment>
<name>A0A841FQC3_9ACTN</name>
<reference evidence="1 2" key="1">
    <citation type="submission" date="2020-08" db="EMBL/GenBank/DDBJ databases">
        <title>Genomic Encyclopedia of Type Strains, Phase IV (KMG-IV): sequencing the most valuable type-strain genomes for metagenomic binning, comparative biology and taxonomic classification.</title>
        <authorList>
            <person name="Goeker M."/>
        </authorList>
    </citation>
    <scope>NUCLEOTIDE SEQUENCE [LARGE SCALE GENOMIC DNA]</scope>
    <source>
        <strain evidence="1 2">YIM 65646</strain>
    </source>
</reference>
<gene>
    <name evidence="1" type="ORF">HNR73_006228</name>
</gene>
<dbReference type="RefSeq" id="WP_184791144.1">
    <property type="nucleotide sequence ID" value="NZ_BONT01000008.1"/>
</dbReference>
<sequence length="143" mass="15445">MTGTYRAETRSAYREAAYHLAALADTNPTTPGSPADRWSAALAGLAALVADGAPLPASLVCGRFGAVVHVVRQDHLDAWGLLLDSPPMGAFRPESTYREVLTDWCGVPVRVWTRGTDVPATPPRHRWWRFGFGRAGRTGVKCG</sequence>
<dbReference type="EMBL" id="JACHGT010000016">
    <property type="protein sequence ID" value="MBB6038345.1"/>
    <property type="molecule type" value="Genomic_DNA"/>
</dbReference>
<evidence type="ECO:0000313" key="1">
    <source>
        <dbReference type="EMBL" id="MBB6038345.1"/>
    </source>
</evidence>
<organism evidence="1 2">
    <name type="scientific">Phytomonospora endophytica</name>
    <dbReference type="NCBI Taxonomy" id="714109"/>
    <lineage>
        <taxon>Bacteria</taxon>
        <taxon>Bacillati</taxon>
        <taxon>Actinomycetota</taxon>
        <taxon>Actinomycetes</taxon>
        <taxon>Micromonosporales</taxon>
        <taxon>Micromonosporaceae</taxon>
        <taxon>Phytomonospora</taxon>
    </lineage>
</organism>
<dbReference type="Proteomes" id="UP000548476">
    <property type="component" value="Unassembled WGS sequence"/>
</dbReference>
<accession>A0A841FQC3</accession>
<keyword evidence="2" id="KW-1185">Reference proteome</keyword>
<proteinExistence type="predicted"/>